<sequence>TPSPHPSAPETHHPATGKSAAHLPTTPPTTNRTAAPDNRPLSWLLPTALAAIILLTWKHRHHLLRRPPPR</sequence>
<dbReference type="Proteomes" id="UP000600139">
    <property type="component" value="Unassembled WGS sequence"/>
</dbReference>
<proteinExistence type="predicted"/>
<feature type="region of interest" description="Disordered" evidence="1">
    <location>
        <begin position="1"/>
        <end position="40"/>
    </location>
</feature>
<feature type="non-terminal residue" evidence="3">
    <location>
        <position position="1"/>
    </location>
</feature>
<dbReference type="AlphaFoldDB" id="A0A934R2V7"/>
<comment type="caution">
    <text evidence="3">The sequence shown here is derived from an EMBL/GenBank/DDBJ whole genome shotgun (WGS) entry which is preliminary data.</text>
</comment>
<evidence type="ECO:0000313" key="3">
    <source>
        <dbReference type="EMBL" id="MBK1815083.1"/>
    </source>
</evidence>
<keyword evidence="2" id="KW-0472">Membrane</keyword>
<keyword evidence="2" id="KW-0812">Transmembrane</keyword>
<evidence type="ECO:0000313" key="4">
    <source>
        <dbReference type="Proteomes" id="UP000600139"/>
    </source>
</evidence>
<keyword evidence="4" id="KW-1185">Reference proteome</keyword>
<organism evidence="3 4">
    <name type="scientific">Luteolibacter yonseiensis</name>
    <dbReference type="NCBI Taxonomy" id="1144680"/>
    <lineage>
        <taxon>Bacteria</taxon>
        <taxon>Pseudomonadati</taxon>
        <taxon>Verrucomicrobiota</taxon>
        <taxon>Verrucomicrobiia</taxon>
        <taxon>Verrucomicrobiales</taxon>
        <taxon>Verrucomicrobiaceae</taxon>
        <taxon>Luteolibacter</taxon>
    </lineage>
</organism>
<dbReference type="EMBL" id="JAENIK010000005">
    <property type="protein sequence ID" value="MBK1815083.1"/>
    <property type="molecule type" value="Genomic_DNA"/>
</dbReference>
<feature type="transmembrane region" description="Helical" evidence="2">
    <location>
        <begin position="40"/>
        <end position="57"/>
    </location>
</feature>
<protein>
    <submittedName>
        <fullName evidence="3">Uncharacterized protein</fullName>
    </submittedName>
</protein>
<evidence type="ECO:0000256" key="2">
    <source>
        <dbReference type="SAM" id="Phobius"/>
    </source>
</evidence>
<accession>A0A934R2V7</accession>
<reference evidence="3" key="1">
    <citation type="submission" date="2021-01" db="EMBL/GenBank/DDBJ databases">
        <title>Modified the classification status of verrucomicrobia.</title>
        <authorList>
            <person name="Feng X."/>
        </authorList>
    </citation>
    <scope>NUCLEOTIDE SEQUENCE</scope>
    <source>
        <strain evidence="3">JCM 18052</strain>
    </source>
</reference>
<keyword evidence="2" id="KW-1133">Transmembrane helix</keyword>
<gene>
    <name evidence="3" type="ORF">JIN84_05640</name>
</gene>
<evidence type="ECO:0000256" key="1">
    <source>
        <dbReference type="SAM" id="MobiDB-lite"/>
    </source>
</evidence>
<name>A0A934R2V7_9BACT</name>